<organism evidence="1 2">
    <name type="scientific">Acaulospora morrowiae</name>
    <dbReference type="NCBI Taxonomy" id="94023"/>
    <lineage>
        <taxon>Eukaryota</taxon>
        <taxon>Fungi</taxon>
        <taxon>Fungi incertae sedis</taxon>
        <taxon>Mucoromycota</taxon>
        <taxon>Glomeromycotina</taxon>
        <taxon>Glomeromycetes</taxon>
        <taxon>Diversisporales</taxon>
        <taxon>Acaulosporaceae</taxon>
        <taxon>Acaulospora</taxon>
    </lineage>
</organism>
<accession>A0A9N9E0A3</accession>
<evidence type="ECO:0000313" key="2">
    <source>
        <dbReference type="Proteomes" id="UP000789342"/>
    </source>
</evidence>
<name>A0A9N9E0A3_9GLOM</name>
<reference evidence="1" key="1">
    <citation type="submission" date="2021-06" db="EMBL/GenBank/DDBJ databases">
        <authorList>
            <person name="Kallberg Y."/>
            <person name="Tangrot J."/>
            <person name="Rosling A."/>
        </authorList>
    </citation>
    <scope>NUCLEOTIDE SEQUENCE</scope>
    <source>
        <strain evidence="1">CL551</strain>
    </source>
</reference>
<dbReference type="AlphaFoldDB" id="A0A9N9E0A3"/>
<sequence>MWKNETRIRRKIFQHYAKEKKKENDFPISIDTLNFTENQTNKLKDPLLVKYSINSNETSDAIISSQYPNSEEMNNLLLYSEPYNHTSPVVTPNNQESKPIIPNDKIPYIITQPIAFNNTHQYPNQLPVSIEQAQVQLPIHFVQNFSQSHIQFYMQPSYQFPETHEQYLNDSIYFPLDYQS</sequence>
<gene>
    <name evidence="1" type="ORF">AMORRO_LOCUS10090</name>
</gene>
<proteinExistence type="predicted"/>
<dbReference type="Proteomes" id="UP000789342">
    <property type="component" value="Unassembled WGS sequence"/>
</dbReference>
<evidence type="ECO:0000313" key="1">
    <source>
        <dbReference type="EMBL" id="CAG8653812.1"/>
    </source>
</evidence>
<protein>
    <submittedName>
        <fullName evidence="1">1195_t:CDS:1</fullName>
    </submittedName>
</protein>
<dbReference type="EMBL" id="CAJVPV010010682">
    <property type="protein sequence ID" value="CAG8653812.1"/>
    <property type="molecule type" value="Genomic_DNA"/>
</dbReference>
<comment type="caution">
    <text evidence="1">The sequence shown here is derived from an EMBL/GenBank/DDBJ whole genome shotgun (WGS) entry which is preliminary data.</text>
</comment>
<keyword evidence="2" id="KW-1185">Reference proteome</keyword>